<comment type="caution">
    <text evidence="1">The sequence shown here is derived from an EMBL/GenBank/DDBJ whole genome shotgun (WGS) entry which is preliminary data.</text>
</comment>
<organism evidence="1 2">
    <name type="scientific">Dentiscutata erythropus</name>
    <dbReference type="NCBI Taxonomy" id="1348616"/>
    <lineage>
        <taxon>Eukaryota</taxon>
        <taxon>Fungi</taxon>
        <taxon>Fungi incertae sedis</taxon>
        <taxon>Mucoromycota</taxon>
        <taxon>Glomeromycotina</taxon>
        <taxon>Glomeromycetes</taxon>
        <taxon>Diversisporales</taxon>
        <taxon>Gigasporaceae</taxon>
        <taxon>Dentiscutata</taxon>
    </lineage>
</organism>
<proteinExistence type="predicted"/>
<dbReference type="Proteomes" id="UP000789405">
    <property type="component" value="Unassembled WGS sequence"/>
</dbReference>
<evidence type="ECO:0000313" key="2">
    <source>
        <dbReference type="Proteomes" id="UP000789405"/>
    </source>
</evidence>
<name>A0A9N9EZX8_9GLOM</name>
<accession>A0A9N9EZX8</accession>
<dbReference type="EMBL" id="CAJVPY010000921">
    <property type="protein sequence ID" value="CAG8498790.1"/>
    <property type="molecule type" value="Genomic_DNA"/>
</dbReference>
<sequence length="40" mass="4401">MCLLFSESPCGVPVPAKKRVLKLVSCSERMFIECRGTLAT</sequence>
<evidence type="ECO:0000313" key="1">
    <source>
        <dbReference type="EMBL" id="CAG8498790.1"/>
    </source>
</evidence>
<dbReference type="AlphaFoldDB" id="A0A9N9EZX8"/>
<protein>
    <submittedName>
        <fullName evidence="1">2086_t:CDS:1</fullName>
    </submittedName>
</protein>
<reference evidence="1" key="1">
    <citation type="submission" date="2021-06" db="EMBL/GenBank/DDBJ databases">
        <authorList>
            <person name="Kallberg Y."/>
            <person name="Tangrot J."/>
            <person name="Rosling A."/>
        </authorList>
    </citation>
    <scope>NUCLEOTIDE SEQUENCE</scope>
    <source>
        <strain evidence="1">MA453B</strain>
    </source>
</reference>
<gene>
    <name evidence="1" type="ORF">DERYTH_LOCUS2791</name>
</gene>
<keyword evidence="2" id="KW-1185">Reference proteome</keyword>